<proteinExistence type="predicted"/>
<evidence type="ECO:0008006" key="4">
    <source>
        <dbReference type="Google" id="ProtNLM"/>
    </source>
</evidence>
<name>A0A819H1M9_9BILA</name>
<organism evidence="2 3">
    <name type="scientific">Rotaria magnacalcarata</name>
    <dbReference type="NCBI Taxonomy" id="392030"/>
    <lineage>
        <taxon>Eukaryota</taxon>
        <taxon>Metazoa</taxon>
        <taxon>Spiralia</taxon>
        <taxon>Gnathifera</taxon>
        <taxon>Rotifera</taxon>
        <taxon>Eurotatoria</taxon>
        <taxon>Bdelloidea</taxon>
        <taxon>Philodinida</taxon>
        <taxon>Philodinidae</taxon>
        <taxon>Rotaria</taxon>
    </lineage>
</organism>
<dbReference type="AlphaFoldDB" id="A0A819H1M9"/>
<keyword evidence="1" id="KW-0732">Signal</keyword>
<protein>
    <recommendedName>
        <fullName evidence="4">VCBS repeat-containing protein</fullName>
    </recommendedName>
</protein>
<sequence length="158" mass="17186">MLHCFFLFVEIVCQTPYGPPNRYLTGPFPTSITTDDFNNDGKLDLAVDNTISLLFSRGDGTFNSQATYPVGSLPISITAGDFNGDSKLDLAVVNYDDNNIGMLLGNGDGTFQNQQTYSAGVHPISITAGDFNSDSKLDLAVVNYHTVKKKRRIINPCP</sequence>
<dbReference type="Pfam" id="PF13517">
    <property type="entry name" value="FG-GAP_3"/>
    <property type="match status" value="1"/>
</dbReference>
<dbReference type="Proteomes" id="UP000663866">
    <property type="component" value="Unassembled WGS sequence"/>
</dbReference>
<dbReference type="InterPro" id="IPR028994">
    <property type="entry name" value="Integrin_alpha_N"/>
</dbReference>
<gene>
    <name evidence="2" type="ORF">OVN521_LOCUS9249</name>
</gene>
<accession>A0A819H1M9</accession>
<dbReference type="Gene3D" id="2.30.30.100">
    <property type="match status" value="2"/>
</dbReference>
<dbReference type="SUPFAM" id="SSF69318">
    <property type="entry name" value="Integrin alpha N-terminal domain"/>
    <property type="match status" value="1"/>
</dbReference>
<dbReference type="EMBL" id="CAJOBG010001115">
    <property type="protein sequence ID" value="CAF3896066.1"/>
    <property type="molecule type" value="Genomic_DNA"/>
</dbReference>
<reference evidence="2" key="1">
    <citation type="submission" date="2021-02" db="EMBL/GenBank/DDBJ databases">
        <authorList>
            <person name="Nowell W R."/>
        </authorList>
    </citation>
    <scope>NUCLEOTIDE SEQUENCE</scope>
</reference>
<evidence type="ECO:0000313" key="2">
    <source>
        <dbReference type="EMBL" id="CAF3896066.1"/>
    </source>
</evidence>
<evidence type="ECO:0000313" key="3">
    <source>
        <dbReference type="Proteomes" id="UP000663866"/>
    </source>
</evidence>
<evidence type="ECO:0000256" key="1">
    <source>
        <dbReference type="ARBA" id="ARBA00022729"/>
    </source>
</evidence>
<dbReference type="InterPro" id="IPR013517">
    <property type="entry name" value="FG-GAP"/>
</dbReference>
<dbReference type="PANTHER" id="PTHR46580">
    <property type="entry name" value="SENSOR KINASE-RELATED"/>
    <property type="match status" value="1"/>
</dbReference>
<comment type="caution">
    <text evidence="2">The sequence shown here is derived from an EMBL/GenBank/DDBJ whole genome shotgun (WGS) entry which is preliminary data.</text>
</comment>
<keyword evidence="3" id="KW-1185">Reference proteome</keyword>